<feature type="transmembrane region" description="Helical" evidence="7">
    <location>
        <begin position="9"/>
        <end position="31"/>
    </location>
</feature>
<feature type="transmembrane region" description="Helical" evidence="7">
    <location>
        <begin position="138"/>
        <end position="155"/>
    </location>
</feature>
<keyword evidence="2 7" id="KW-0813">Transport</keyword>
<evidence type="ECO:0000256" key="6">
    <source>
        <dbReference type="ARBA" id="ARBA00023136"/>
    </source>
</evidence>
<dbReference type="Gene3D" id="1.10.3720.10">
    <property type="entry name" value="MetI-like"/>
    <property type="match status" value="1"/>
</dbReference>
<keyword evidence="5 7" id="KW-1133">Transmembrane helix</keyword>
<dbReference type="InterPro" id="IPR000515">
    <property type="entry name" value="MetI-like"/>
</dbReference>
<dbReference type="PANTHER" id="PTHR43744:SF8">
    <property type="entry name" value="SN-GLYCEROL-3-PHOSPHATE TRANSPORT SYSTEM PERMEASE PROTEIN UGPE"/>
    <property type="match status" value="1"/>
</dbReference>
<dbReference type="Pfam" id="PF00528">
    <property type="entry name" value="BPD_transp_1"/>
    <property type="match status" value="1"/>
</dbReference>
<evidence type="ECO:0000256" key="1">
    <source>
        <dbReference type="ARBA" id="ARBA00004651"/>
    </source>
</evidence>
<gene>
    <name evidence="9" type="ORF">SAMN05660742_11860</name>
</gene>
<proteinExistence type="inferred from homology"/>
<dbReference type="CDD" id="cd06261">
    <property type="entry name" value="TM_PBP2"/>
    <property type="match status" value="1"/>
</dbReference>
<evidence type="ECO:0000256" key="5">
    <source>
        <dbReference type="ARBA" id="ARBA00022989"/>
    </source>
</evidence>
<feature type="domain" description="ABC transmembrane type-1" evidence="8">
    <location>
        <begin position="70"/>
        <end position="260"/>
    </location>
</feature>
<keyword evidence="10" id="KW-1185">Reference proteome</keyword>
<evidence type="ECO:0000256" key="7">
    <source>
        <dbReference type="RuleBase" id="RU363032"/>
    </source>
</evidence>
<protein>
    <submittedName>
        <fullName evidence="9">sn-glycerol 3-phosphate transport system permease protein</fullName>
    </submittedName>
</protein>
<evidence type="ECO:0000313" key="10">
    <source>
        <dbReference type="Proteomes" id="UP000199662"/>
    </source>
</evidence>
<dbReference type="GO" id="GO:0055085">
    <property type="term" value="P:transmembrane transport"/>
    <property type="evidence" value="ECO:0007669"/>
    <property type="project" value="InterPro"/>
</dbReference>
<dbReference type="PROSITE" id="PS50928">
    <property type="entry name" value="ABC_TM1"/>
    <property type="match status" value="1"/>
</dbReference>
<evidence type="ECO:0000256" key="2">
    <source>
        <dbReference type="ARBA" id="ARBA00022448"/>
    </source>
</evidence>
<feature type="transmembrane region" description="Helical" evidence="7">
    <location>
        <begin position="184"/>
        <end position="205"/>
    </location>
</feature>
<dbReference type="Proteomes" id="UP000199662">
    <property type="component" value="Unassembled WGS sequence"/>
</dbReference>
<feature type="transmembrane region" description="Helical" evidence="7">
    <location>
        <begin position="74"/>
        <end position="98"/>
    </location>
</feature>
<evidence type="ECO:0000313" key="9">
    <source>
        <dbReference type="EMBL" id="SEJ82202.1"/>
    </source>
</evidence>
<dbReference type="InterPro" id="IPR035906">
    <property type="entry name" value="MetI-like_sf"/>
</dbReference>
<keyword evidence="4 7" id="KW-0812">Transmembrane</keyword>
<dbReference type="RefSeq" id="WP_091833937.1">
    <property type="nucleotide sequence ID" value="NZ_FNZK01000018.1"/>
</dbReference>
<dbReference type="SUPFAM" id="SSF161098">
    <property type="entry name" value="MetI-like"/>
    <property type="match status" value="1"/>
</dbReference>
<dbReference type="EMBL" id="FNZK01000018">
    <property type="protein sequence ID" value="SEJ82202.1"/>
    <property type="molecule type" value="Genomic_DNA"/>
</dbReference>
<dbReference type="PANTHER" id="PTHR43744">
    <property type="entry name" value="ABC TRANSPORTER PERMEASE PROTEIN MG189-RELATED-RELATED"/>
    <property type="match status" value="1"/>
</dbReference>
<accession>A0A1H7C557</accession>
<dbReference type="AlphaFoldDB" id="A0A1H7C557"/>
<evidence type="ECO:0000256" key="4">
    <source>
        <dbReference type="ARBA" id="ARBA00022692"/>
    </source>
</evidence>
<name>A0A1H7C557_9FIRM</name>
<comment type="subcellular location">
    <subcellularLocation>
        <location evidence="1 7">Cell membrane</location>
        <topology evidence="1 7">Multi-pass membrane protein</topology>
    </subcellularLocation>
</comment>
<evidence type="ECO:0000256" key="3">
    <source>
        <dbReference type="ARBA" id="ARBA00022475"/>
    </source>
</evidence>
<reference evidence="9 10" key="1">
    <citation type="submission" date="2016-10" db="EMBL/GenBank/DDBJ databases">
        <authorList>
            <person name="de Groot N.N."/>
        </authorList>
    </citation>
    <scope>NUCLEOTIDE SEQUENCE [LARGE SCALE GENOMIC DNA]</scope>
    <source>
        <strain evidence="9 10">DSM 2179</strain>
    </source>
</reference>
<dbReference type="STRING" id="84035.SAMN05660742_11860"/>
<organism evidence="9 10">
    <name type="scientific">Propionispira arboris</name>
    <dbReference type="NCBI Taxonomy" id="84035"/>
    <lineage>
        <taxon>Bacteria</taxon>
        <taxon>Bacillati</taxon>
        <taxon>Bacillota</taxon>
        <taxon>Negativicutes</taxon>
        <taxon>Selenomonadales</taxon>
        <taxon>Selenomonadaceae</taxon>
        <taxon>Propionispira</taxon>
    </lineage>
</organism>
<comment type="similarity">
    <text evidence="7">Belongs to the binding-protein-dependent transport system permease family.</text>
</comment>
<evidence type="ECO:0000259" key="8">
    <source>
        <dbReference type="PROSITE" id="PS50928"/>
    </source>
</evidence>
<feature type="transmembrane region" description="Helical" evidence="7">
    <location>
        <begin position="105"/>
        <end position="126"/>
    </location>
</feature>
<feature type="transmembrane region" description="Helical" evidence="7">
    <location>
        <begin position="239"/>
        <end position="260"/>
    </location>
</feature>
<keyword evidence="3" id="KW-1003">Cell membrane</keyword>
<dbReference type="GO" id="GO:0005886">
    <property type="term" value="C:plasma membrane"/>
    <property type="evidence" value="ECO:0007669"/>
    <property type="project" value="UniProtKB-SubCell"/>
</dbReference>
<sequence length="274" mass="30656">MKTNKLVQLLWHVAFIITVLILLYPILFAIANSFKTNAAAFAAILRLFPVEPVVDNYLALFDKIPLVHIITNTFTVAAIITMVKLITAFCAAYALVFIPVRGSKVLYFLFLLSMFVPFTATMIPNYLTVSAMNLNDTLMGVILPQLVTGSGIFLLHQTMKTIPIAIIDAVKLDDIGHFKIMKDIVLPLLKPQIISTGIWLFIGAWNEYVWPQLILKTKENYTLPLALQLFVSEEKGSNFALIMAMSVVTMIIPLLLYLIFQRQIIGTFTSSGIK</sequence>
<keyword evidence="6 7" id="KW-0472">Membrane</keyword>